<dbReference type="RefSeq" id="WP_286279138.1">
    <property type="nucleotide sequence ID" value="NZ_AP027731.1"/>
</dbReference>
<dbReference type="SUPFAM" id="SSF53756">
    <property type="entry name" value="UDP-Glycosyltransferase/glycogen phosphorylase"/>
    <property type="match status" value="1"/>
</dbReference>
<evidence type="ECO:0000259" key="3">
    <source>
        <dbReference type="Pfam" id="PF00534"/>
    </source>
</evidence>
<dbReference type="PANTHER" id="PTHR12526:SF635">
    <property type="entry name" value="GLYCOSYL TRANSFERASE GROUP 1"/>
    <property type="match status" value="1"/>
</dbReference>
<dbReference type="Pfam" id="PF00534">
    <property type="entry name" value="Glycos_transf_1"/>
    <property type="match status" value="1"/>
</dbReference>
<dbReference type="Proteomes" id="UP001321498">
    <property type="component" value="Chromosome"/>
</dbReference>
<evidence type="ECO:0000256" key="1">
    <source>
        <dbReference type="ARBA" id="ARBA00022676"/>
    </source>
</evidence>
<evidence type="ECO:0000313" key="6">
    <source>
        <dbReference type="Proteomes" id="UP001321498"/>
    </source>
</evidence>
<sequence>MVDCVLALNYYAPYVSGLTNVARDIAEGLAARGHNVTVVAAQHDKDLPLEEVRGGVRVLRTPVRLRIGKGVVSPSLVGTVLREARNADVLNLHLPMLEAGYIARRARKLRAAVALTYQCDVALPPGALNRVQQLAMDRSSRTAARAADAVAVSSDDYADASRIASDLSARRVVIPPGCHDRTGGAPTFRETPGLHVGFLGRLVEEKGIEYLVEGFTKLQDPDARLLIAGSFSAVAGGSVIDRVRAAIGGDERIRVLGFLPDEQLADFYASLDVFALTSVNSFEAFGIVQVEAMMAGVPALASDLPGVRRPAMETGFGVVVPRRNSEAITRALTELPGMAFDREASAQEAARLYGLPSVLDRYEALFERLATGGRGRDQAGK</sequence>
<feature type="domain" description="Glycosyl transferase family 1" evidence="3">
    <location>
        <begin position="196"/>
        <end position="335"/>
    </location>
</feature>
<evidence type="ECO:0000259" key="4">
    <source>
        <dbReference type="Pfam" id="PF13579"/>
    </source>
</evidence>
<evidence type="ECO:0000313" key="5">
    <source>
        <dbReference type="EMBL" id="BDZ45907.1"/>
    </source>
</evidence>
<dbReference type="InterPro" id="IPR028098">
    <property type="entry name" value="Glyco_trans_4-like_N"/>
</dbReference>
<keyword evidence="2 5" id="KW-0808">Transferase</keyword>
<accession>A0ABN6XLQ8</accession>
<gene>
    <name evidence="5" type="ORF">GCM10025866_18160</name>
</gene>
<evidence type="ECO:0000256" key="2">
    <source>
        <dbReference type="ARBA" id="ARBA00022679"/>
    </source>
</evidence>
<dbReference type="Pfam" id="PF13579">
    <property type="entry name" value="Glyco_trans_4_4"/>
    <property type="match status" value="1"/>
</dbReference>
<dbReference type="PANTHER" id="PTHR12526">
    <property type="entry name" value="GLYCOSYLTRANSFERASE"/>
    <property type="match status" value="1"/>
</dbReference>
<dbReference type="EMBL" id="AP027731">
    <property type="protein sequence ID" value="BDZ45907.1"/>
    <property type="molecule type" value="Genomic_DNA"/>
</dbReference>
<dbReference type="Gene3D" id="3.40.50.2000">
    <property type="entry name" value="Glycogen Phosphorylase B"/>
    <property type="match status" value="2"/>
</dbReference>
<protein>
    <submittedName>
        <fullName evidence="5">Glycosyl transferase family 1</fullName>
    </submittedName>
</protein>
<name>A0ABN6XLQ8_9MICO</name>
<keyword evidence="1" id="KW-0328">Glycosyltransferase</keyword>
<organism evidence="5 6">
    <name type="scientific">Naasia aerilata</name>
    <dbReference type="NCBI Taxonomy" id="1162966"/>
    <lineage>
        <taxon>Bacteria</taxon>
        <taxon>Bacillati</taxon>
        <taxon>Actinomycetota</taxon>
        <taxon>Actinomycetes</taxon>
        <taxon>Micrococcales</taxon>
        <taxon>Microbacteriaceae</taxon>
        <taxon>Naasia</taxon>
    </lineage>
</organism>
<dbReference type="InterPro" id="IPR001296">
    <property type="entry name" value="Glyco_trans_1"/>
</dbReference>
<reference evidence="6" key="1">
    <citation type="journal article" date="2019" name="Int. J. Syst. Evol. Microbiol.">
        <title>The Global Catalogue of Microorganisms (GCM) 10K type strain sequencing project: providing services to taxonomists for standard genome sequencing and annotation.</title>
        <authorList>
            <consortium name="The Broad Institute Genomics Platform"/>
            <consortium name="The Broad Institute Genome Sequencing Center for Infectious Disease"/>
            <person name="Wu L."/>
            <person name="Ma J."/>
        </authorList>
    </citation>
    <scope>NUCLEOTIDE SEQUENCE [LARGE SCALE GENOMIC DNA]</scope>
    <source>
        <strain evidence="6">NBRC 108725</strain>
    </source>
</reference>
<keyword evidence="6" id="KW-1185">Reference proteome</keyword>
<dbReference type="CDD" id="cd03801">
    <property type="entry name" value="GT4_PimA-like"/>
    <property type="match status" value="1"/>
</dbReference>
<proteinExistence type="predicted"/>
<feature type="domain" description="Glycosyltransferase subfamily 4-like N-terminal" evidence="4">
    <location>
        <begin position="17"/>
        <end position="177"/>
    </location>
</feature>
<dbReference type="GO" id="GO:0016740">
    <property type="term" value="F:transferase activity"/>
    <property type="evidence" value="ECO:0007669"/>
    <property type="project" value="UniProtKB-KW"/>
</dbReference>